<organism evidence="2 3">
    <name type="scientific">Dissostichus mawsoni</name>
    <name type="common">Antarctic cod</name>
    <dbReference type="NCBI Taxonomy" id="36200"/>
    <lineage>
        <taxon>Eukaryota</taxon>
        <taxon>Metazoa</taxon>
        <taxon>Chordata</taxon>
        <taxon>Craniata</taxon>
        <taxon>Vertebrata</taxon>
        <taxon>Euteleostomi</taxon>
        <taxon>Actinopterygii</taxon>
        <taxon>Neopterygii</taxon>
        <taxon>Teleostei</taxon>
        <taxon>Neoteleostei</taxon>
        <taxon>Acanthomorphata</taxon>
        <taxon>Eupercaria</taxon>
        <taxon>Perciformes</taxon>
        <taxon>Notothenioidei</taxon>
        <taxon>Nototheniidae</taxon>
        <taxon>Dissostichus</taxon>
    </lineage>
</organism>
<evidence type="ECO:0000313" key="3">
    <source>
        <dbReference type="Proteomes" id="UP000518266"/>
    </source>
</evidence>
<comment type="caution">
    <text evidence="2">The sequence shown here is derived from an EMBL/GenBank/DDBJ whole genome shotgun (WGS) entry which is preliminary data.</text>
</comment>
<dbReference type="EMBL" id="JAAKFY010000008">
    <property type="protein sequence ID" value="KAF3854116.1"/>
    <property type="molecule type" value="Genomic_DNA"/>
</dbReference>
<feature type="region of interest" description="Disordered" evidence="1">
    <location>
        <begin position="445"/>
        <end position="486"/>
    </location>
</feature>
<feature type="compositionally biased region" description="Polar residues" evidence="1">
    <location>
        <begin position="445"/>
        <end position="458"/>
    </location>
</feature>
<evidence type="ECO:0000256" key="1">
    <source>
        <dbReference type="SAM" id="MobiDB-lite"/>
    </source>
</evidence>
<sequence>MECEVDGDAENMNINTVKMYQFTEAAFLPAVWLRIFYRIKIMPPSVDCNSFVEVPPQTEGGELLGLLSPDLCHIQSPRLQVQVHQVGLHLLSQLDHTDHPALADQTHGGSLQQRDLYFLSGVSGRSRGVLGEAASPGPQPLPGDGVEHLDPLVAPVGHPHPVVVVHGDAVGDVELSHALSFLSVHPHHLVVFGQLDEAVHLPPSPSTMYISPEGWTKISAGWSNWRGSFPDGEYCLTLWPYGPFPTSVIHTVGLAEAASARNIPWGISRVVVFQDMRNSPSVENTSTLGTSAPEGQASDCASLTAFFIVSRMTVSKGQRHLSCSVNHREAIPWRSRTARSTWLISSAGRQTVCWWLGSSSVHGAAEGQSYQTAATHPGALEERDPSRGHEVPPRSGAAPPAQVQPPPSSPALLTQTPGQLQPSGPPAAEGVREREYDTLLYQLQTRQTGGCQPLTTPRQDPAGGAADHHRGPAAPGDPPDGREPAAALGERPLRSEATDADFVECSELWGNSQAGGALGTGGEQVRRSTGGKGKEIAIPSCPAGDARAGGPSLRFSFFCLPLSERNKKMNTQAHDEDSGSW</sequence>
<name>A0A7J5YXG0_DISMA</name>
<feature type="region of interest" description="Disordered" evidence="1">
    <location>
        <begin position="367"/>
        <end position="430"/>
    </location>
</feature>
<reference evidence="2 3" key="1">
    <citation type="submission" date="2020-03" db="EMBL/GenBank/DDBJ databases">
        <title>Dissostichus mawsoni Genome sequencing and assembly.</title>
        <authorList>
            <person name="Park H."/>
        </authorList>
    </citation>
    <scope>NUCLEOTIDE SEQUENCE [LARGE SCALE GENOMIC DNA]</scope>
    <source>
        <strain evidence="2">DM0001</strain>
        <tissue evidence="2">Muscle</tissue>
    </source>
</reference>
<dbReference type="AlphaFoldDB" id="A0A7J5YXG0"/>
<evidence type="ECO:0000313" key="2">
    <source>
        <dbReference type="EMBL" id="KAF3854116.1"/>
    </source>
</evidence>
<feature type="compositionally biased region" description="Basic and acidic residues" evidence="1">
    <location>
        <begin position="379"/>
        <end position="392"/>
    </location>
</feature>
<gene>
    <name evidence="2" type="ORF">F7725_014804</name>
</gene>
<keyword evidence="3" id="KW-1185">Reference proteome</keyword>
<feature type="compositionally biased region" description="Polar residues" evidence="1">
    <location>
        <begin position="412"/>
        <end position="422"/>
    </location>
</feature>
<dbReference type="OrthoDB" id="3694230at2759"/>
<protein>
    <submittedName>
        <fullName evidence="2">Uncharacterized protein</fullName>
    </submittedName>
</protein>
<feature type="region of interest" description="Disordered" evidence="1">
    <location>
        <begin position="511"/>
        <end position="538"/>
    </location>
</feature>
<dbReference type="Proteomes" id="UP000518266">
    <property type="component" value="Unassembled WGS sequence"/>
</dbReference>
<proteinExistence type="predicted"/>
<accession>A0A7J5YXG0</accession>